<dbReference type="Proteomes" id="UP000287239">
    <property type="component" value="Unassembled WGS sequence"/>
</dbReference>
<feature type="transmembrane region" description="Helical" evidence="9">
    <location>
        <begin position="84"/>
        <end position="102"/>
    </location>
</feature>
<dbReference type="InterPro" id="IPR001872">
    <property type="entry name" value="Peptidase_A8"/>
</dbReference>
<protein>
    <recommendedName>
        <fullName evidence="9">Lipoprotein signal peptidase</fullName>
        <ecNumber evidence="9">3.4.23.36</ecNumber>
    </recommendedName>
    <alternativeName>
        <fullName evidence="9">Prolipoprotein signal peptidase</fullName>
    </alternativeName>
    <alternativeName>
        <fullName evidence="9">Signal peptidase II</fullName>
        <shortName evidence="9">SPase II</shortName>
    </alternativeName>
</protein>
<keyword evidence="8 9" id="KW-0472">Membrane</keyword>
<comment type="caution">
    <text evidence="9">Lacks conserved residue(s) required for the propagation of feature annotation.</text>
</comment>
<dbReference type="PANTHER" id="PTHR33695">
    <property type="entry name" value="LIPOPROTEIN SIGNAL PEPTIDASE"/>
    <property type="match status" value="1"/>
</dbReference>
<evidence type="ECO:0000256" key="2">
    <source>
        <dbReference type="ARBA" id="ARBA00022475"/>
    </source>
</evidence>
<dbReference type="PANTHER" id="PTHR33695:SF1">
    <property type="entry name" value="LIPOPROTEIN SIGNAL PEPTIDASE"/>
    <property type="match status" value="1"/>
</dbReference>
<dbReference type="NCBIfam" id="TIGR00077">
    <property type="entry name" value="lspA"/>
    <property type="match status" value="1"/>
</dbReference>
<dbReference type="OrthoDB" id="9810259at2"/>
<feature type="active site" evidence="9">
    <location>
        <position position="128"/>
    </location>
</feature>
<accession>A0A429ZUR1</accession>
<feature type="transmembrane region" description="Helical" evidence="9">
    <location>
        <begin position="59"/>
        <end position="77"/>
    </location>
</feature>
<evidence type="ECO:0000256" key="4">
    <source>
        <dbReference type="ARBA" id="ARBA00022692"/>
    </source>
</evidence>
<comment type="similarity">
    <text evidence="1 9 11">Belongs to the peptidase A8 family.</text>
</comment>
<evidence type="ECO:0000256" key="8">
    <source>
        <dbReference type="ARBA" id="ARBA00023136"/>
    </source>
</evidence>
<evidence type="ECO:0000256" key="3">
    <source>
        <dbReference type="ARBA" id="ARBA00022670"/>
    </source>
</evidence>
<reference evidence="12 13" key="1">
    <citation type="submission" date="2017-05" db="EMBL/GenBank/DDBJ databases">
        <title>Vagococcus spp. assemblies.</title>
        <authorList>
            <person name="Gulvik C.A."/>
        </authorList>
    </citation>
    <scope>NUCLEOTIDE SEQUENCE [LARGE SCALE GENOMIC DNA]</scope>
    <source>
        <strain evidence="12 13">NCFB 2777</strain>
    </source>
</reference>
<evidence type="ECO:0000256" key="10">
    <source>
        <dbReference type="RuleBase" id="RU000594"/>
    </source>
</evidence>
<evidence type="ECO:0000256" key="5">
    <source>
        <dbReference type="ARBA" id="ARBA00022750"/>
    </source>
</evidence>
<keyword evidence="2 9" id="KW-1003">Cell membrane</keyword>
<evidence type="ECO:0000256" key="7">
    <source>
        <dbReference type="ARBA" id="ARBA00022989"/>
    </source>
</evidence>
<name>A0A429ZUR1_9ENTE</name>
<evidence type="ECO:0000256" key="9">
    <source>
        <dbReference type="HAMAP-Rule" id="MF_00161"/>
    </source>
</evidence>
<dbReference type="RefSeq" id="WP_126778221.1">
    <property type="nucleotide sequence ID" value="NZ_NGJU01000002.1"/>
</dbReference>
<keyword evidence="4 9" id="KW-0812">Transmembrane</keyword>
<feature type="transmembrane region" description="Helical" evidence="9">
    <location>
        <begin position="122"/>
        <end position="144"/>
    </location>
</feature>
<feature type="active site" evidence="9">
    <location>
        <position position="112"/>
    </location>
</feature>
<keyword evidence="3 9" id="KW-0645">Protease</keyword>
<dbReference type="AlphaFoldDB" id="A0A429ZUR1"/>
<dbReference type="EC" id="3.4.23.36" evidence="9"/>
<comment type="catalytic activity">
    <reaction evidence="9 10">
        <text>Release of signal peptides from bacterial membrane prolipoproteins. Hydrolyzes -Xaa-Yaa-Zaa-|-(S,diacylglyceryl)Cys-, in which Xaa is hydrophobic (preferably Leu), and Yaa (Ala or Ser) and Zaa (Gly or Ala) have small, neutral side chains.</text>
        <dbReference type="EC" id="3.4.23.36"/>
    </reaction>
</comment>
<comment type="caution">
    <text evidence="12">The sequence shown here is derived from an EMBL/GenBank/DDBJ whole genome shotgun (WGS) entry which is preliminary data.</text>
</comment>
<dbReference type="GeneID" id="98567139"/>
<dbReference type="GO" id="GO:0004190">
    <property type="term" value="F:aspartic-type endopeptidase activity"/>
    <property type="evidence" value="ECO:0007669"/>
    <property type="project" value="UniProtKB-UniRule"/>
</dbReference>
<dbReference type="HAMAP" id="MF_00161">
    <property type="entry name" value="LspA"/>
    <property type="match status" value="1"/>
</dbReference>
<evidence type="ECO:0000313" key="13">
    <source>
        <dbReference type="Proteomes" id="UP000287239"/>
    </source>
</evidence>
<keyword evidence="7 9" id="KW-1133">Transmembrane helix</keyword>
<keyword evidence="5 9" id="KW-0064">Aspartyl protease</keyword>
<keyword evidence="6 9" id="KW-0378">Hydrolase</keyword>
<keyword evidence="13" id="KW-1185">Reference proteome</keyword>
<evidence type="ECO:0000256" key="1">
    <source>
        <dbReference type="ARBA" id="ARBA00006139"/>
    </source>
</evidence>
<comment type="subcellular location">
    <subcellularLocation>
        <location evidence="9">Cell membrane</location>
        <topology evidence="9">Multi-pass membrane protein</topology>
    </subcellularLocation>
</comment>
<evidence type="ECO:0000256" key="6">
    <source>
        <dbReference type="ARBA" id="ARBA00022801"/>
    </source>
</evidence>
<gene>
    <name evidence="9" type="primary">lspA</name>
    <name evidence="12" type="ORF">CBF35_02060</name>
</gene>
<dbReference type="PRINTS" id="PR00781">
    <property type="entry name" value="LIPOSIGPTASE"/>
</dbReference>
<dbReference type="PROSITE" id="PS00855">
    <property type="entry name" value="SPASE_II"/>
    <property type="match status" value="1"/>
</dbReference>
<evidence type="ECO:0000256" key="11">
    <source>
        <dbReference type="RuleBase" id="RU004181"/>
    </source>
</evidence>
<dbReference type="GO" id="GO:0005886">
    <property type="term" value="C:plasma membrane"/>
    <property type="evidence" value="ECO:0007669"/>
    <property type="project" value="UniProtKB-SubCell"/>
</dbReference>
<sequence>MMIVYLVIAAIAVGVDQLVKWWIVNNVALGETIFHNPVLSLTQIHNEGAAWSILEGRLWFFYIVTTITCIVVLYFLYQHRHESKWLTIGLALILGGALGNFIDRLRLGYVVDMFQVEFFNFPIFNVADMALTFGVGCVFIYIILDERLNKVK</sequence>
<dbReference type="UniPathway" id="UPA00665"/>
<evidence type="ECO:0000313" key="12">
    <source>
        <dbReference type="EMBL" id="RST97474.1"/>
    </source>
</evidence>
<comment type="function">
    <text evidence="9 10">This protein specifically catalyzes the removal of signal peptides from prolipoproteins.</text>
</comment>
<organism evidence="12 13">
    <name type="scientific">Vagococcus salmoninarum</name>
    <dbReference type="NCBI Taxonomy" id="2739"/>
    <lineage>
        <taxon>Bacteria</taxon>
        <taxon>Bacillati</taxon>
        <taxon>Bacillota</taxon>
        <taxon>Bacilli</taxon>
        <taxon>Lactobacillales</taxon>
        <taxon>Enterococcaceae</taxon>
        <taxon>Vagococcus</taxon>
    </lineage>
</organism>
<dbReference type="EMBL" id="NGJU01000002">
    <property type="protein sequence ID" value="RST97474.1"/>
    <property type="molecule type" value="Genomic_DNA"/>
</dbReference>
<comment type="pathway">
    <text evidence="9">Protein modification; lipoprotein biosynthesis (signal peptide cleavage).</text>
</comment>
<proteinExistence type="inferred from homology"/>
<dbReference type="GO" id="GO:0006508">
    <property type="term" value="P:proteolysis"/>
    <property type="evidence" value="ECO:0007669"/>
    <property type="project" value="UniProtKB-KW"/>
</dbReference>
<dbReference type="Pfam" id="PF01252">
    <property type="entry name" value="Peptidase_A8"/>
    <property type="match status" value="1"/>
</dbReference>